<protein>
    <submittedName>
        <fullName evidence="11">Cation:proton antiporter</fullName>
    </submittedName>
</protein>
<dbReference type="NCBIfam" id="NF005139">
    <property type="entry name" value="PRK06588.1"/>
    <property type="match status" value="1"/>
</dbReference>
<keyword evidence="6 9" id="KW-0472">Membrane</keyword>
<dbReference type="NCBIfam" id="TIGR01045">
    <property type="entry name" value="RPE1"/>
    <property type="match status" value="1"/>
</dbReference>
<feature type="transmembrane region" description="Helical" evidence="9">
    <location>
        <begin position="544"/>
        <end position="563"/>
    </location>
</feature>
<evidence type="ECO:0000256" key="2">
    <source>
        <dbReference type="ARBA" id="ARBA00022475"/>
    </source>
</evidence>
<feature type="transmembrane region" description="Helical" evidence="9">
    <location>
        <begin position="27"/>
        <end position="45"/>
    </location>
</feature>
<evidence type="ECO:0000256" key="9">
    <source>
        <dbReference type="SAM" id="Phobius"/>
    </source>
</evidence>
<organism evidence="11 12">
    <name type="scientific">Rickettsia asiatica</name>
    <dbReference type="NCBI Taxonomy" id="238800"/>
    <lineage>
        <taxon>Bacteria</taxon>
        <taxon>Pseudomonadati</taxon>
        <taxon>Pseudomonadota</taxon>
        <taxon>Alphaproteobacteria</taxon>
        <taxon>Rickettsiales</taxon>
        <taxon>Rickettsiaceae</taxon>
        <taxon>Rickettsieae</taxon>
        <taxon>Rickettsia</taxon>
        <taxon>spotted fever group</taxon>
    </lineage>
</organism>
<evidence type="ECO:0000313" key="12">
    <source>
        <dbReference type="Proteomes" id="UP000321183"/>
    </source>
</evidence>
<dbReference type="Proteomes" id="UP000321183">
    <property type="component" value="Chromosome"/>
</dbReference>
<gene>
    <name evidence="11" type="ORF">RAS_09060</name>
</gene>
<feature type="transmembrane region" description="Helical" evidence="9">
    <location>
        <begin position="75"/>
        <end position="91"/>
    </location>
</feature>
<evidence type="ECO:0000256" key="4">
    <source>
        <dbReference type="ARBA" id="ARBA00022989"/>
    </source>
</evidence>
<feature type="transmembrane region" description="Helical" evidence="9">
    <location>
        <begin position="141"/>
        <end position="163"/>
    </location>
</feature>
<evidence type="ECO:0000256" key="5">
    <source>
        <dbReference type="ARBA" id="ARBA00023002"/>
    </source>
</evidence>
<evidence type="ECO:0000256" key="6">
    <source>
        <dbReference type="ARBA" id="ARBA00023136"/>
    </source>
</evidence>
<evidence type="ECO:0000313" key="11">
    <source>
        <dbReference type="EMBL" id="BBJ31797.1"/>
    </source>
</evidence>
<feature type="transmembrane region" description="Helical" evidence="9">
    <location>
        <begin position="199"/>
        <end position="217"/>
    </location>
</feature>
<feature type="transmembrane region" description="Helical" evidence="9">
    <location>
        <begin position="461"/>
        <end position="478"/>
    </location>
</feature>
<comment type="catalytic activity">
    <reaction evidence="7">
        <text>a quinone + NADH + 5 H(+)(in) = a quinol + NAD(+) + 4 H(+)(out)</text>
        <dbReference type="Rhea" id="RHEA:57888"/>
        <dbReference type="ChEBI" id="CHEBI:15378"/>
        <dbReference type="ChEBI" id="CHEBI:24646"/>
        <dbReference type="ChEBI" id="CHEBI:57540"/>
        <dbReference type="ChEBI" id="CHEBI:57945"/>
        <dbReference type="ChEBI" id="CHEBI:132124"/>
    </reaction>
</comment>
<evidence type="ECO:0000256" key="1">
    <source>
        <dbReference type="ARBA" id="ARBA00004651"/>
    </source>
</evidence>
<dbReference type="InterPro" id="IPR005728">
    <property type="entry name" value="RPE1"/>
</dbReference>
<dbReference type="GO" id="GO:0005886">
    <property type="term" value="C:plasma membrane"/>
    <property type="evidence" value="ECO:0007669"/>
    <property type="project" value="UniProtKB-SubCell"/>
</dbReference>
<dbReference type="PANTHER" id="PTHR42682">
    <property type="entry name" value="HYDROGENASE-4 COMPONENT F"/>
    <property type="match status" value="1"/>
</dbReference>
<feature type="transmembrane region" description="Helical" evidence="9">
    <location>
        <begin position="224"/>
        <end position="242"/>
    </location>
</feature>
<keyword evidence="4 9" id="KW-1133">Transmembrane helix</keyword>
<dbReference type="EMBL" id="AP019563">
    <property type="protein sequence ID" value="BBJ31797.1"/>
    <property type="molecule type" value="Genomic_DNA"/>
</dbReference>
<dbReference type="KEGG" id="ras:RAS_09060"/>
<dbReference type="PANTHER" id="PTHR42682:SF4">
    <property type="entry name" value="NADH-UBIQUINONE_PLASTOQUINONE"/>
    <property type="match status" value="1"/>
</dbReference>
<feature type="transmembrane region" description="Helical" evidence="9">
    <location>
        <begin position="103"/>
        <end position="121"/>
    </location>
</feature>
<feature type="transmembrane region" description="Helical" evidence="9">
    <location>
        <begin position="341"/>
        <end position="364"/>
    </location>
</feature>
<evidence type="ECO:0000256" key="3">
    <source>
        <dbReference type="ARBA" id="ARBA00022692"/>
    </source>
</evidence>
<feature type="transmembrane region" description="Helical" evidence="9">
    <location>
        <begin position="248"/>
        <end position="271"/>
    </location>
</feature>
<feature type="transmembrane region" description="Helical" evidence="9">
    <location>
        <begin position="175"/>
        <end position="193"/>
    </location>
</feature>
<dbReference type="AlphaFoldDB" id="A0A510GH53"/>
<reference evidence="11 12" key="1">
    <citation type="submission" date="2019-04" db="EMBL/GenBank/DDBJ databases">
        <title>Draft genome sequence of Rickettsia asiatica Maytaro1284.</title>
        <authorList>
            <person name="Thu M."/>
            <person name="Qiu Y."/>
            <person name="Nakao R."/>
        </authorList>
    </citation>
    <scope>NUCLEOTIDE SEQUENCE [LARGE SCALE GENOMIC DNA]</scope>
    <source>
        <strain evidence="11 12">Maytaro1284</strain>
    </source>
</reference>
<sequence>MFIQNTQFALSLANFELAFDLSSQNQLIALAFLIVTAILNLYTISQNRKLECLIGSLYCLSSIICVFAADFISMIISLEFMTIFACIIIFCDQLKIKPARQYFLTHLFSSGLILIGMTLLIQTTGNTAFISLTESVYNFELPAIFILAGCLINASAIFVNGWVVNCYPIASSSGVVYLISFTTKVTLIIILKLFSSLEILKFFGISMIIYGLVFSLIEKNLKRLICYLTVSQLGFILMAISINSPNIAYLITSFIFIHILYNGLFALYFTYIEDEYDIKNYQDLQNTQINLIRPLQKRGFREKFEGDTERRTTAYKNVREDSSAGSTYKLPLEVEFLKRSILLGGFVVSILIYTSILPISSSYIKDGIADLLDANNIIIFSKIATCTVLFGLLLESLLSSLRATKRSMAIQEKNRSIFTGLLRQNLQFFLAMTLRDLIYLSFCIITLCVCLFYPVQISHTTNFKLVILVISLLLALIFRKIPRISTANINLDLYQYIEKLIYFSIDKYKETVDNNEDAEEYLNFKVIWDNILSKISAWHNQQTAIFIVLFLLISLIYILVIPAKAGI</sequence>
<dbReference type="GO" id="GO:0016491">
    <property type="term" value="F:oxidoreductase activity"/>
    <property type="evidence" value="ECO:0007669"/>
    <property type="project" value="UniProtKB-KW"/>
</dbReference>
<evidence type="ECO:0000259" key="10">
    <source>
        <dbReference type="Pfam" id="PF00361"/>
    </source>
</evidence>
<feature type="domain" description="NADH:quinone oxidoreductase/Mrp antiporter transmembrane" evidence="10">
    <location>
        <begin position="68"/>
        <end position="286"/>
    </location>
</feature>
<comment type="subcellular location">
    <subcellularLocation>
        <location evidence="1">Cell membrane</location>
        <topology evidence="1">Multi-pass membrane protein</topology>
    </subcellularLocation>
    <subcellularLocation>
        <location evidence="8">Membrane</location>
        <topology evidence="8">Multi-pass membrane protein</topology>
    </subcellularLocation>
</comment>
<accession>A0A510GH53</accession>
<keyword evidence="12" id="KW-1185">Reference proteome</keyword>
<evidence type="ECO:0000256" key="8">
    <source>
        <dbReference type="RuleBase" id="RU000320"/>
    </source>
</evidence>
<feature type="transmembrane region" description="Helical" evidence="9">
    <location>
        <begin position="437"/>
        <end position="455"/>
    </location>
</feature>
<feature type="transmembrane region" description="Helical" evidence="9">
    <location>
        <begin position="376"/>
        <end position="398"/>
    </location>
</feature>
<keyword evidence="5" id="KW-0560">Oxidoreductase</keyword>
<dbReference type="Pfam" id="PF00361">
    <property type="entry name" value="Proton_antipo_M"/>
    <property type="match status" value="1"/>
</dbReference>
<keyword evidence="3 8" id="KW-0812">Transmembrane</keyword>
<dbReference type="InterPro" id="IPR052175">
    <property type="entry name" value="ComplexI-like_HydComp"/>
</dbReference>
<feature type="transmembrane region" description="Helical" evidence="9">
    <location>
        <begin position="52"/>
        <end position="69"/>
    </location>
</feature>
<name>A0A510GH53_9RICK</name>
<dbReference type="InterPro" id="IPR001750">
    <property type="entry name" value="ND/Mrp_TM"/>
</dbReference>
<keyword evidence="2" id="KW-1003">Cell membrane</keyword>
<evidence type="ECO:0000256" key="7">
    <source>
        <dbReference type="ARBA" id="ARBA00047712"/>
    </source>
</evidence>
<proteinExistence type="predicted"/>